<dbReference type="AlphaFoldDB" id="A0A0N5CUY1"/>
<comment type="subcellular location">
    <subcellularLocation>
        <location evidence="1 6">Membrane</location>
        <topology evidence="1 6">Multi-pass membrane protein</topology>
    </subcellularLocation>
</comment>
<dbReference type="OrthoDB" id="10009287at2759"/>
<dbReference type="Proteomes" id="UP000276776">
    <property type="component" value="Unassembled WGS sequence"/>
</dbReference>
<reference evidence="7 8" key="2">
    <citation type="submission" date="2018-11" db="EMBL/GenBank/DDBJ databases">
        <authorList>
            <consortium name="Pathogen Informatics"/>
        </authorList>
    </citation>
    <scope>NUCLEOTIDE SEQUENCE [LARGE SCALE GENOMIC DNA]</scope>
</reference>
<dbReference type="EMBL" id="UYYF01004275">
    <property type="protein sequence ID" value="VDN01139.1"/>
    <property type="molecule type" value="Genomic_DNA"/>
</dbReference>
<evidence type="ECO:0000313" key="8">
    <source>
        <dbReference type="Proteomes" id="UP000276776"/>
    </source>
</evidence>
<reference evidence="9" key="1">
    <citation type="submission" date="2017-02" db="UniProtKB">
        <authorList>
            <consortium name="WormBaseParasite"/>
        </authorList>
    </citation>
    <scope>IDENTIFICATION</scope>
</reference>
<dbReference type="PANTHER" id="PTHR12300">
    <property type="entry name" value="HVA22-LIKE PROTEINS"/>
    <property type="match status" value="1"/>
</dbReference>
<evidence type="ECO:0000256" key="2">
    <source>
        <dbReference type="ARBA" id="ARBA00008573"/>
    </source>
</evidence>
<feature type="transmembrane region" description="Helical" evidence="6">
    <location>
        <begin position="115"/>
        <end position="133"/>
    </location>
</feature>
<gene>
    <name evidence="7" type="ORF">TCLT_LOCUS4081</name>
</gene>
<comment type="similarity">
    <text evidence="2 6">Belongs to the DP1 family.</text>
</comment>
<dbReference type="WBParaSite" id="TCLT_0000409201-mRNA-1">
    <property type="protein sequence ID" value="TCLT_0000409201-mRNA-1"/>
    <property type="gene ID" value="TCLT_0000409201"/>
</dbReference>
<evidence type="ECO:0000256" key="6">
    <source>
        <dbReference type="RuleBase" id="RU362006"/>
    </source>
</evidence>
<dbReference type="InterPro" id="IPR004345">
    <property type="entry name" value="TB2_DP1_HVA22"/>
</dbReference>
<dbReference type="GO" id="GO:0016020">
    <property type="term" value="C:membrane"/>
    <property type="evidence" value="ECO:0007669"/>
    <property type="project" value="UniProtKB-SubCell"/>
</dbReference>
<feature type="transmembrane region" description="Helical" evidence="6">
    <location>
        <begin position="91"/>
        <end position="108"/>
    </location>
</feature>
<dbReference type="STRING" id="103827.A0A0N5CUY1"/>
<evidence type="ECO:0000256" key="3">
    <source>
        <dbReference type="ARBA" id="ARBA00022692"/>
    </source>
</evidence>
<organism evidence="9">
    <name type="scientific">Thelazia callipaeda</name>
    <name type="common">Oriental eyeworm</name>
    <name type="synonym">Parasitic nematode</name>
    <dbReference type="NCBI Taxonomy" id="103827"/>
    <lineage>
        <taxon>Eukaryota</taxon>
        <taxon>Metazoa</taxon>
        <taxon>Ecdysozoa</taxon>
        <taxon>Nematoda</taxon>
        <taxon>Chromadorea</taxon>
        <taxon>Rhabditida</taxon>
        <taxon>Spirurina</taxon>
        <taxon>Spiruromorpha</taxon>
        <taxon>Thelazioidea</taxon>
        <taxon>Thelaziidae</taxon>
        <taxon>Thelazia</taxon>
    </lineage>
</organism>
<keyword evidence="3 6" id="KW-0812">Transmembrane</keyword>
<proteinExistence type="inferred from homology"/>
<evidence type="ECO:0000256" key="5">
    <source>
        <dbReference type="ARBA" id="ARBA00023136"/>
    </source>
</evidence>
<dbReference type="OMA" id="VNQVLNH"/>
<dbReference type="Pfam" id="PF03134">
    <property type="entry name" value="TB2_DP1_HVA22"/>
    <property type="match status" value="1"/>
</dbReference>
<feature type="transmembrane region" description="Helical" evidence="6">
    <location>
        <begin position="42"/>
        <end position="71"/>
    </location>
</feature>
<evidence type="ECO:0000256" key="1">
    <source>
        <dbReference type="ARBA" id="ARBA00004141"/>
    </source>
</evidence>
<evidence type="ECO:0000313" key="7">
    <source>
        <dbReference type="EMBL" id="VDN01139.1"/>
    </source>
</evidence>
<dbReference type="PANTHER" id="PTHR12300:SF161">
    <property type="entry name" value="RECEPTOR EXPRESSION-ENHANCING PROTEIN"/>
    <property type="match status" value="1"/>
</dbReference>
<keyword evidence="4 6" id="KW-1133">Transmembrane helix</keyword>
<evidence type="ECO:0000313" key="9">
    <source>
        <dbReference type="WBParaSite" id="TCLT_0000409201-mRNA-1"/>
    </source>
</evidence>
<keyword evidence="8" id="KW-1185">Reference proteome</keyword>
<evidence type="ECO:0000256" key="4">
    <source>
        <dbReference type="ARBA" id="ARBA00022989"/>
    </source>
</evidence>
<keyword evidence="5 6" id="KW-0472">Membrane</keyword>
<name>A0A0N5CUY1_THECL</name>
<protein>
    <recommendedName>
        <fullName evidence="6">Receptor expression-enhancing protein</fullName>
    </recommendedName>
</protein>
<accession>A0A0N5CUY1</accession>
<sequence length="179" mass="20810">MPLPPAIDKLLKDVEKKLHEENAVTKVLEQIERKTKIKRSHLVLGFVGIHALYLIFGCFAELLCNLIGFIYPAYISIKAIETSQKNDDTQWLTYWVIFALLSIVEFFSDAFVKYFPFYWLAKCIFLLYLYSPMTMGAQKIYSRFLQPFIQKHKTTIEKQLGLSAEKISSKFEGTVFYIA</sequence>